<name>A0ABY6J235_9BACT</name>
<dbReference type="SUPFAM" id="SSF51735">
    <property type="entry name" value="NAD(P)-binding Rossmann-fold domains"/>
    <property type="match status" value="1"/>
</dbReference>
<dbReference type="GO" id="GO:0004764">
    <property type="term" value="F:shikimate 3-dehydrogenase (NADP+) activity"/>
    <property type="evidence" value="ECO:0007669"/>
    <property type="project" value="UniProtKB-EC"/>
</dbReference>
<dbReference type="Gene3D" id="3.40.50.720">
    <property type="entry name" value="NAD(P)-binding Rossmann-like Domain"/>
    <property type="match status" value="1"/>
</dbReference>
<comment type="pathway">
    <text evidence="1">Metabolic intermediate biosynthesis; chorismate biosynthesis; chorismate from D-erythrose 4-phosphate and phosphoenolpyruvate: step 4/7.</text>
</comment>
<accession>A0ABY6J235</accession>
<dbReference type="RefSeq" id="WP_264281755.1">
    <property type="nucleotide sequence ID" value="NZ_CP107006.1"/>
</dbReference>
<evidence type="ECO:0000256" key="1">
    <source>
        <dbReference type="ARBA" id="ARBA00004871"/>
    </source>
</evidence>
<keyword evidence="3" id="KW-0028">Amino-acid biosynthesis</keyword>
<reference evidence="5" key="1">
    <citation type="submission" date="2022-10" db="EMBL/GenBank/DDBJ databases">
        <title>Chitinophaga sp. nov., isolated from soil.</title>
        <authorList>
            <person name="Jeon C.O."/>
        </authorList>
    </citation>
    <scope>NUCLEOTIDE SEQUENCE</scope>
    <source>
        <strain evidence="5">R8</strain>
    </source>
</reference>
<evidence type="ECO:0000313" key="6">
    <source>
        <dbReference type="Proteomes" id="UP001162741"/>
    </source>
</evidence>
<evidence type="ECO:0000256" key="2">
    <source>
        <dbReference type="ARBA" id="ARBA00023002"/>
    </source>
</evidence>
<dbReference type="PANTHER" id="PTHR21089:SF1">
    <property type="entry name" value="BIFUNCTIONAL 3-DEHYDROQUINATE DEHYDRATASE_SHIKIMATE DEHYDROGENASE, CHLOROPLASTIC"/>
    <property type="match status" value="1"/>
</dbReference>
<dbReference type="Gene3D" id="3.40.50.10860">
    <property type="entry name" value="Leucine Dehydrogenase, chain A, domain 1"/>
    <property type="match status" value="1"/>
</dbReference>
<evidence type="ECO:0000256" key="3">
    <source>
        <dbReference type="ARBA" id="ARBA00023141"/>
    </source>
</evidence>
<dbReference type="EMBL" id="CP107006">
    <property type="protein sequence ID" value="UYQ93739.1"/>
    <property type="molecule type" value="Genomic_DNA"/>
</dbReference>
<feature type="domain" description="Shikimate dehydrogenase substrate binding N-terminal" evidence="4">
    <location>
        <begin position="51"/>
        <end position="107"/>
    </location>
</feature>
<dbReference type="Pfam" id="PF08501">
    <property type="entry name" value="Shikimate_dh_N"/>
    <property type="match status" value="1"/>
</dbReference>
<dbReference type="InterPro" id="IPR013708">
    <property type="entry name" value="Shikimate_DH-bd_N"/>
</dbReference>
<keyword evidence="2 5" id="KW-0560">Oxidoreductase</keyword>
<dbReference type="Proteomes" id="UP001162741">
    <property type="component" value="Chromosome"/>
</dbReference>
<proteinExistence type="predicted"/>
<dbReference type="InterPro" id="IPR046346">
    <property type="entry name" value="Aminoacid_DH-like_N_sf"/>
</dbReference>
<protein>
    <submittedName>
        <fullName evidence="5">Shikimate dehydrogenase</fullName>
        <ecNumber evidence="5">1.1.1.25</ecNumber>
    </submittedName>
</protein>
<dbReference type="InterPro" id="IPR036291">
    <property type="entry name" value="NAD(P)-bd_dom_sf"/>
</dbReference>
<gene>
    <name evidence="5" type="primary">aroE</name>
    <name evidence="5" type="ORF">MKQ68_01310</name>
</gene>
<dbReference type="SUPFAM" id="SSF53223">
    <property type="entry name" value="Aminoacid dehydrogenase-like, N-terminal domain"/>
    <property type="match status" value="1"/>
</dbReference>
<evidence type="ECO:0000313" key="5">
    <source>
        <dbReference type="EMBL" id="UYQ93739.1"/>
    </source>
</evidence>
<evidence type="ECO:0000259" key="4">
    <source>
        <dbReference type="Pfam" id="PF08501"/>
    </source>
</evidence>
<keyword evidence="6" id="KW-1185">Reference proteome</keyword>
<dbReference type="InterPro" id="IPR022893">
    <property type="entry name" value="Shikimate_DH_fam"/>
</dbReference>
<keyword evidence="3" id="KW-0057">Aromatic amino acid biosynthesis</keyword>
<organism evidence="5 6">
    <name type="scientific">Chitinophaga horti</name>
    <dbReference type="NCBI Taxonomy" id="2920382"/>
    <lineage>
        <taxon>Bacteria</taxon>
        <taxon>Pseudomonadati</taxon>
        <taxon>Bacteroidota</taxon>
        <taxon>Chitinophagia</taxon>
        <taxon>Chitinophagales</taxon>
        <taxon>Chitinophagaceae</taxon>
        <taxon>Chitinophaga</taxon>
    </lineage>
</organism>
<sequence length="263" mass="29641">MSSVVDLHLLQRTFFLITLHESIRIDRLPLKPLLFESFFAEKFSREHIQGCLYENFPLENISQFPELWKQQPDLKGINVTIPYKQEVIPFLDELSAAVKEIGAVNCVRLGEDGKLKGFNTDVIGFRRSLEPLLQPHHNKALVLGTGGAAKAVKFVLKELGIGFKEVSRNATDTAIAYESLTPAMMEEYTLIINTTPLGMYPKVDTAPPIPYEYITDRHLLYDLVYNPAVPLFLEKGAAKGAVIKNGHEMLILQAEASWEIWNS</sequence>
<dbReference type="CDD" id="cd01065">
    <property type="entry name" value="NAD_bind_Shikimate_DH"/>
    <property type="match status" value="1"/>
</dbReference>
<dbReference type="EC" id="1.1.1.25" evidence="5"/>
<dbReference type="PANTHER" id="PTHR21089">
    <property type="entry name" value="SHIKIMATE DEHYDROGENASE"/>
    <property type="match status" value="1"/>
</dbReference>